<dbReference type="CDD" id="cd00082">
    <property type="entry name" value="HisKA"/>
    <property type="match status" value="1"/>
</dbReference>
<keyword evidence="8" id="KW-0418">Kinase</keyword>
<dbReference type="SMART" id="SM00388">
    <property type="entry name" value="HisKA"/>
    <property type="match status" value="1"/>
</dbReference>
<dbReference type="GO" id="GO:0000155">
    <property type="term" value="F:phosphorelay sensor kinase activity"/>
    <property type="evidence" value="ECO:0007669"/>
    <property type="project" value="InterPro"/>
</dbReference>
<keyword evidence="8" id="KW-0808">Transferase</keyword>
<dbReference type="PANTHER" id="PTHR43547:SF2">
    <property type="entry name" value="HYBRID SIGNAL TRANSDUCTION HISTIDINE KINASE C"/>
    <property type="match status" value="1"/>
</dbReference>
<feature type="domain" description="Histidine kinase" evidence="6">
    <location>
        <begin position="209"/>
        <end position="421"/>
    </location>
</feature>
<dbReference type="AlphaFoldDB" id="A0A562RY62"/>
<keyword evidence="9" id="KW-1185">Reference proteome</keyword>
<dbReference type="InterPro" id="IPR001789">
    <property type="entry name" value="Sig_transdc_resp-reg_receiver"/>
</dbReference>
<dbReference type="Pfam" id="PF00072">
    <property type="entry name" value="Response_reg"/>
    <property type="match status" value="1"/>
</dbReference>
<dbReference type="CDD" id="cd00156">
    <property type="entry name" value="REC"/>
    <property type="match status" value="1"/>
</dbReference>
<feature type="modified residue" description="4-aspartylphosphate" evidence="4">
    <location>
        <position position="490"/>
    </location>
</feature>
<dbReference type="SUPFAM" id="SSF47384">
    <property type="entry name" value="Homodimeric domain of signal transducing histidine kinase"/>
    <property type="match status" value="1"/>
</dbReference>
<evidence type="ECO:0000256" key="3">
    <source>
        <dbReference type="ARBA" id="ARBA00022553"/>
    </source>
</evidence>
<sequence length="561" mass="62512">MGSTLTGVLILGAGILSDSWNISFAPRFFMFFSAAFFPLFFYHCMALRQHRKGARLLARKERRIRSWLASMRQQEKELLAGNQALLLAGPDGRIQKASLLATRMIGKDPSGRFISQFPGARPDLQGNTITTHVRPEGKKTLCWIPLAITNRKLRMGLDITAYAEKEVRLNTETTHLRELAEHKSDELMILRRRFQEISQLATLGRMTAGISHDFNNILASILGASQLAAMIEDEKRKAHHLDTIVTAGYRARDLIHQILHFSRPDGRGFHTFSLKPLITESLRLIRASLPAHIAVRCQNEAADACIHGNPTRLHQLLINLMTNGCHAMEDNGGVLHLNIEGCTRDGAGWVRISVKDSGHGIAEEIRQRIFEPFFTTRANREGHGMGLSLVREVVEEHGGLITVESSPGAGALFCIELPHAAEKEEGREMDQKPVQGRGFVLIVEDEGSLLEVLKEMVRSLGYGVHGVQSGGEALSWLRENSSLVDFVLLDYSMPAMNGLRLATQIRRLYPHPSLILTTGCPHWIKHKEIPDFILEKPFSMHELSSVLMQAGEKDAVILHAG</sequence>
<evidence type="ECO:0000313" key="9">
    <source>
        <dbReference type="Proteomes" id="UP000318307"/>
    </source>
</evidence>
<dbReference type="EC" id="2.7.13.3" evidence="2"/>
<evidence type="ECO:0000256" key="5">
    <source>
        <dbReference type="SAM" id="Phobius"/>
    </source>
</evidence>
<dbReference type="Gene3D" id="3.40.50.2300">
    <property type="match status" value="1"/>
</dbReference>
<dbReference type="InterPro" id="IPR003594">
    <property type="entry name" value="HATPase_dom"/>
</dbReference>
<keyword evidence="5" id="KW-1133">Transmembrane helix</keyword>
<comment type="caution">
    <text evidence="8">The sequence shown here is derived from an EMBL/GenBank/DDBJ whole genome shotgun (WGS) entry which is preliminary data.</text>
</comment>
<gene>
    <name evidence="8" type="ORF">LZ24_01219</name>
</gene>
<name>A0A562RY62_9BACT</name>
<reference evidence="8 9" key="1">
    <citation type="submission" date="2019-07" db="EMBL/GenBank/DDBJ databases">
        <title>Genome sequencing of 100 strains of the haloalkaliphilic chemolithoautotrophic sulfur-oxidizing bacterium Thioalkalivibrio.</title>
        <authorList>
            <person name="Muyzer G."/>
        </authorList>
    </citation>
    <scope>NUCLEOTIDE SEQUENCE [LARGE SCALE GENOMIC DNA]</scope>
    <source>
        <strain evidence="8 9">ASO4-4</strain>
    </source>
</reference>
<dbReference type="InterPro" id="IPR036890">
    <property type="entry name" value="HATPase_C_sf"/>
</dbReference>
<keyword evidence="5" id="KW-0472">Membrane</keyword>
<dbReference type="InterPro" id="IPR003661">
    <property type="entry name" value="HisK_dim/P_dom"/>
</dbReference>
<dbReference type="Proteomes" id="UP000318307">
    <property type="component" value="Unassembled WGS sequence"/>
</dbReference>
<comment type="catalytic activity">
    <reaction evidence="1">
        <text>ATP + protein L-histidine = ADP + protein N-phospho-L-histidine.</text>
        <dbReference type="EC" id="2.7.13.3"/>
    </reaction>
</comment>
<dbReference type="Pfam" id="PF02518">
    <property type="entry name" value="HATPase_c"/>
    <property type="match status" value="1"/>
</dbReference>
<feature type="transmembrane region" description="Helical" evidence="5">
    <location>
        <begin position="29"/>
        <end position="47"/>
    </location>
</feature>
<dbReference type="PRINTS" id="PR00344">
    <property type="entry name" value="BCTRLSENSOR"/>
</dbReference>
<dbReference type="Gene3D" id="3.30.565.10">
    <property type="entry name" value="Histidine kinase-like ATPase, C-terminal domain"/>
    <property type="match status" value="1"/>
</dbReference>
<feature type="domain" description="Response regulatory" evidence="7">
    <location>
        <begin position="439"/>
        <end position="551"/>
    </location>
</feature>
<dbReference type="SUPFAM" id="SSF52172">
    <property type="entry name" value="CheY-like"/>
    <property type="match status" value="1"/>
</dbReference>
<evidence type="ECO:0000259" key="7">
    <source>
        <dbReference type="PROSITE" id="PS50110"/>
    </source>
</evidence>
<evidence type="ECO:0000256" key="4">
    <source>
        <dbReference type="PROSITE-ProRule" id="PRU00169"/>
    </source>
</evidence>
<evidence type="ECO:0000256" key="1">
    <source>
        <dbReference type="ARBA" id="ARBA00000085"/>
    </source>
</evidence>
<dbReference type="SMART" id="SM00448">
    <property type="entry name" value="REC"/>
    <property type="match status" value="1"/>
</dbReference>
<accession>A0A562RY62</accession>
<evidence type="ECO:0000259" key="6">
    <source>
        <dbReference type="PROSITE" id="PS50109"/>
    </source>
</evidence>
<dbReference type="Gene3D" id="1.10.287.130">
    <property type="match status" value="1"/>
</dbReference>
<dbReference type="SUPFAM" id="SSF55874">
    <property type="entry name" value="ATPase domain of HSP90 chaperone/DNA topoisomerase II/histidine kinase"/>
    <property type="match status" value="1"/>
</dbReference>
<dbReference type="PROSITE" id="PS50110">
    <property type="entry name" value="RESPONSE_REGULATORY"/>
    <property type="match status" value="1"/>
</dbReference>
<dbReference type="EMBL" id="VLLC01000007">
    <property type="protein sequence ID" value="TWI73989.1"/>
    <property type="molecule type" value="Genomic_DNA"/>
</dbReference>
<dbReference type="InterPro" id="IPR011006">
    <property type="entry name" value="CheY-like_superfamily"/>
</dbReference>
<dbReference type="PROSITE" id="PS50109">
    <property type="entry name" value="HIS_KIN"/>
    <property type="match status" value="1"/>
</dbReference>
<protein>
    <recommendedName>
        <fullName evidence="2">histidine kinase</fullName>
        <ecNumber evidence="2">2.7.13.3</ecNumber>
    </recommendedName>
</protein>
<dbReference type="Pfam" id="PF00512">
    <property type="entry name" value="HisKA"/>
    <property type="match status" value="1"/>
</dbReference>
<organism evidence="8 9">
    <name type="scientific">Desulfobotulus alkaliphilus</name>
    <dbReference type="NCBI Taxonomy" id="622671"/>
    <lineage>
        <taxon>Bacteria</taxon>
        <taxon>Pseudomonadati</taxon>
        <taxon>Thermodesulfobacteriota</taxon>
        <taxon>Desulfobacteria</taxon>
        <taxon>Desulfobacterales</taxon>
        <taxon>Desulfobacteraceae</taxon>
        <taxon>Desulfobotulus</taxon>
    </lineage>
</organism>
<evidence type="ECO:0000256" key="2">
    <source>
        <dbReference type="ARBA" id="ARBA00012438"/>
    </source>
</evidence>
<proteinExistence type="predicted"/>
<evidence type="ECO:0000313" key="8">
    <source>
        <dbReference type="EMBL" id="TWI73989.1"/>
    </source>
</evidence>
<dbReference type="SMART" id="SM00387">
    <property type="entry name" value="HATPase_c"/>
    <property type="match status" value="1"/>
</dbReference>
<keyword evidence="5" id="KW-0812">Transmembrane</keyword>
<dbReference type="InterPro" id="IPR036097">
    <property type="entry name" value="HisK_dim/P_sf"/>
</dbReference>
<dbReference type="InterPro" id="IPR004358">
    <property type="entry name" value="Sig_transdc_His_kin-like_C"/>
</dbReference>
<dbReference type="InterPro" id="IPR005467">
    <property type="entry name" value="His_kinase_dom"/>
</dbReference>
<dbReference type="PANTHER" id="PTHR43547">
    <property type="entry name" value="TWO-COMPONENT HISTIDINE KINASE"/>
    <property type="match status" value="1"/>
</dbReference>
<keyword evidence="3 4" id="KW-0597">Phosphoprotein</keyword>